<dbReference type="InterPro" id="IPR038765">
    <property type="entry name" value="Papain-like_cys_pep_sf"/>
</dbReference>
<dbReference type="Proteomes" id="UP000322139">
    <property type="component" value="Unassembled WGS sequence"/>
</dbReference>
<gene>
    <name evidence="1" type="ORF">FZD51_01435</name>
</gene>
<accession>A0A5D4RN03</accession>
<dbReference type="SUPFAM" id="SSF54001">
    <property type="entry name" value="Cysteine proteinases"/>
    <property type="match status" value="1"/>
</dbReference>
<evidence type="ECO:0008006" key="3">
    <source>
        <dbReference type="Google" id="ProtNLM"/>
    </source>
</evidence>
<dbReference type="AlphaFoldDB" id="A0A5D4RN03"/>
<reference evidence="1 2" key="1">
    <citation type="submission" date="2019-08" db="EMBL/GenBank/DDBJ databases">
        <title>Bacillus genomes from the desert of Cuatro Cienegas, Coahuila.</title>
        <authorList>
            <person name="Olmedo-Alvarez G."/>
        </authorList>
    </citation>
    <scope>NUCLEOTIDE SEQUENCE [LARGE SCALE GENOMIC DNA]</scope>
    <source>
        <strain evidence="1 2">CH446_14T</strain>
    </source>
</reference>
<sequence length="249" mass="28529">MKAPESILSVWKRFDSFPMETLTKLWLHHKGIGQREVSQMKEHREQFGITGNCFDLALWLLDEFDKEGIRAYPVGSSLHTEKAHAAVVAEDDKGSRFLCDLGDQWLQPVLIDRDTTVPQKGYFPAAGIEIKSSGNAAEITYHRPGGKQSMQTYHLEPVDRDEFWIAAGHSSRQIHPIPLLECRVPITGVTTHWEFYDWKSFLSTENGLVYDPPLEELDAWAERIYEKTGFCKIFLKESLELYKTLGEVN</sequence>
<name>A0A5D4RN03_9BACI</name>
<dbReference type="RefSeq" id="WP_148973300.1">
    <property type="nucleotide sequence ID" value="NZ_VTER01000001.1"/>
</dbReference>
<comment type="caution">
    <text evidence="1">The sequence shown here is derived from an EMBL/GenBank/DDBJ whole genome shotgun (WGS) entry which is preliminary data.</text>
</comment>
<organism evidence="1 2">
    <name type="scientific">Bacillus infantis</name>
    <dbReference type="NCBI Taxonomy" id="324767"/>
    <lineage>
        <taxon>Bacteria</taxon>
        <taxon>Bacillati</taxon>
        <taxon>Bacillota</taxon>
        <taxon>Bacilli</taxon>
        <taxon>Bacillales</taxon>
        <taxon>Bacillaceae</taxon>
        <taxon>Bacillus</taxon>
    </lineage>
</organism>
<evidence type="ECO:0000313" key="1">
    <source>
        <dbReference type="EMBL" id="TYS52330.1"/>
    </source>
</evidence>
<dbReference type="EMBL" id="VTER01000001">
    <property type="protein sequence ID" value="TYS52330.1"/>
    <property type="molecule type" value="Genomic_DNA"/>
</dbReference>
<evidence type="ECO:0000313" key="2">
    <source>
        <dbReference type="Proteomes" id="UP000322139"/>
    </source>
</evidence>
<proteinExistence type="predicted"/>
<protein>
    <recommendedName>
        <fullName evidence="3">Arylamine N-acetyltransferase</fullName>
    </recommendedName>
</protein>